<reference evidence="12" key="2">
    <citation type="journal article" date="2023" name="Microbiome">
        <title>Synthase-selected sorting approach identifies a beta-lactone synthase in a nudibranch symbiotic bacterium.</title>
        <authorList>
            <person name="Dzunkova M."/>
            <person name="La Clair J.J."/>
            <person name="Tyml T."/>
            <person name="Doud D."/>
            <person name="Schulz F."/>
            <person name="Piquer-Esteban S."/>
            <person name="Porcel Sanchis D."/>
            <person name="Osborn A."/>
            <person name="Robinson D."/>
            <person name="Louie K.B."/>
            <person name="Bowen B.P."/>
            <person name="Bowers R.M."/>
            <person name="Lee J."/>
            <person name="Arnau V."/>
            <person name="Diaz-Villanueva W."/>
            <person name="Stepanauskas R."/>
            <person name="Gosliner T."/>
            <person name="Date S.V."/>
            <person name="Northen T.R."/>
            <person name="Cheng J.F."/>
            <person name="Burkart M.D."/>
            <person name="Woyke T."/>
        </authorList>
    </citation>
    <scope>NUCLEOTIDE SEQUENCE</scope>
    <source>
        <strain evidence="12">Df01</strain>
    </source>
</reference>
<feature type="domain" description="Cation efflux protein cytoplasmic" evidence="11">
    <location>
        <begin position="244"/>
        <end position="305"/>
    </location>
</feature>
<dbReference type="InterPro" id="IPR058533">
    <property type="entry name" value="Cation_efflux_TM"/>
</dbReference>
<evidence type="ECO:0000256" key="6">
    <source>
        <dbReference type="ARBA" id="ARBA00022906"/>
    </source>
</evidence>
<dbReference type="Gene3D" id="1.20.1510.10">
    <property type="entry name" value="Cation efflux protein transmembrane domain"/>
    <property type="match status" value="1"/>
</dbReference>
<comment type="similarity">
    <text evidence="2">Belongs to the cation diffusion facilitator (CDF) transporter (TC 2.A.4) family. FieF subfamily.</text>
</comment>
<comment type="caution">
    <text evidence="12">The sequence shown here is derived from an EMBL/GenBank/DDBJ whole genome shotgun (WGS) entry which is preliminary data.</text>
</comment>
<evidence type="ECO:0000313" key="13">
    <source>
        <dbReference type="Proteomes" id="UP001168167"/>
    </source>
</evidence>
<dbReference type="NCBIfam" id="TIGR01297">
    <property type="entry name" value="CDF"/>
    <property type="match status" value="1"/>
</dbReference>
<evidence type="ECO:0000256" key="2">
    <source>
        <dbReference type="ARBA" id="ARBA00010212"/>
    </source>
</evidence>
<evidence type="ECO:0000256" key="1">
    <source>
        <dbReference type="ARBA" id="ARBA00004141"/>
    </source>
</evidence>
<feature type="transmembrane region" description="Helical" evidence="9">
    <location>
        <begin position="135"/>
        <end position="153"/>
    </location>
</feature>
<sequence length="321" mass="35410">MPAQKKLTHNDFSSGTHNTRRTRDLFFAMYLSLAAGALIFAIKIHAYYITNSAAILSDAAESVVHLLAVGFAAYSLWLSQKPADRGHLYGHDRINFFSAGFEGAMIIIAALFIFYESLKKLLYGGSITHIEYGAGYIALAALINGGLGLFILRRGQRLHSIVLEANGRHVLTDCFTSIGVLVGLLLTKTTGWLLFDPLLALVIALHILWSGAGLIRRSVGGLMDSADPQVDVTLRQILGTETQKHGISYHFLRHRNAGNRLIIDFHLQFDNTTVIAVAHRQATEIEQEICRAFDMPAEVTSHFEPVDGHDEAHKPPQTQPK</sequence>
<evidence type="ECO:0000256" key="4">
    <source>
        <dbReference type="ARBA" id="ARBA00022496"/>
    </source>
</evidence>
<keyword evidence="5 9" id="KW-0812">Transmembrane</keyword>
<evidence type="ECO:0000256" key="3">
    <source>
        <dbReference type="ARBA" id="ARBA00022448"/>
    </source>
</evidence>
<feature type="transmembrane region" description="Helical" evidence="9">
    <location>
        <begin position="94"/>
        <end position="115"/>
    </location>
</feature>
<keyword evidence="3" id="KW-0813">Transport</keyword>
<protein>
    <submittedName>
        <fullName evidence="12">Cation diffusion facilitator family transporter</fullName>
    </submittedName>
</protein>
<dbReference type="InterPro" id="IPR027469">
    <property type="entry name" value="Cation_efflux_TMD_sf"/>
</dbReference>
<evidence type="ECO:0000256" key="5">
    <source>
        <dbReference type="ARBA" id="ARBA00022692"/>
    </source>
</evidence>
<dbReference type="PANTHER" id="PTHR43840:SF15">
    <property type="entry name" value="MITOCHONDRIAL METAL TRANSPORTER 1-RELATED"/>
    <property type="match status" value="1"/>
</dbReference>
<dbReference type="Pfam" id="PF01545">
    <property type="entry name" value="Cation_efflux"/>
    <property type="match status" value="1"/>
</dbReference>
<dbReference type="EMBL" id="JANQAO010000003">
    <property type="protein sequence ID" value="MDM5147875.1"/>
    <property type="molecule type" value="Genomic_DNA"/>
</dbReference>
<dbReference type="SUPFAM" id="SSF161111">
    <property type="entry name" value="Cation efflux protein transmembrane domain-like"/>
    <property type="match status" value="1"/>
</dbReference>
<evidence type="ECO:0000256" key="8">
    <source>
        <dbReference type="ARBA" id="ARBA00023136"/>
    </source>
</evidence>
<keyword evidence="6" id="KW-0862">Zinc</keyword>
<dbReference type="PANTHER" id="PTHR43840">
    <property type="entry name" value="MITOCHONDRIAL METAL TRANSPORTER 1-RELATED"/>
    <property type="match status" value="1"/>
</dbReference>
<keyword evidence="13" id="KW-1185">Reference proteome</keyword>
<keyword evidence="4" id="KW-0408">Iron</keyword>
<feature type="domain" description="Cation efflux protein transmembrane" evidence="10">
    <location>
        <begin position="30"/>
        <end position="223"/>
    </location>
</feature>
<dbReference type="InterPro" id="IPR027470">
    <property type="entry name" value="Cation_efflux_CTD"/>
</dbReference>
<name>A0ABT7QME4_9GAMM</name>
<dbReference type="InterPro" id="IPR050291">
    <property type="entry name" value="CDF_Transporter"/>
</dbReference>
<comment type="subcellular location">
    <subcellularLocation>
        <location evidence="1">Membrane</location>
        <topology evidence="1">Multi-pass membrane protein</topology>
    </subcellularLocation>
</comment>
<dbReference type="InterPro" id="IPR002524">
    <property type="entry name" value="Cation_efflux"/>
</dbReference>
<dbReference type="InterPro" id="IPR036837">
    <property type="entry name" value="Cation_efflux_CTD_sf"/>
</dbReference>
<keyword evidence="6" id="KW-0406">Ion transport</keyword>
<dbReference type="Proteomes" id="UP001168167">
    <property type="component" value="Unassembled WGS sequence"/>
</dbReference>
<keyword evidence="8 9" id="KW-0472">Membrane</keyword>
<evidence type="ECO:0000259" key="10">
    <source>
        <dbReference type="Pfam" id="PF01545"/>
    </source>
</evidence>
<keyword evidence="7 9" id="KW-1133">Transmembrane helix</keyword>
<feature type="transmembrane region" description="Helical" evidence="9">
    <location>
        <begin position="54"/>
        <end position="74"/>
    </location>
</feature>
<feature type="transmembrane region" description="Helical" evidence="9">
    <location>
        <begin position="25"/>
        <end position="48"/>
    </location>
</feature>
<evidence type="ECO:0000313" key="12">
    <source>
        <dbReference type="EMBL" id="MDM5147875.1"/>
    </source>
</evidence>
<accession>A0ABT7QME4</accession>
<evidence type="ECO:0000256" key="7">
    <source>
        <dbReference type="ARBA" id="ARBA00022989"/>
    </source>
</evidence>
<gene>
    <name evidence="12" type="ORF">NQX30_05780</name>
</gene>
<evidence type="ECO:0000259" key="11">
    <source>
        <dbReference type="Pfam" id="PF16916"/>
    </source>
</evidence>
<feature type="transmembrane region" description="Helical" evidence="9">
    <location>
        <begin position="192"/>
        <end position="215"/>
    </location>
</feature>
<dbReference type="SUPFAM" id="SSF160240">
    <property type="entry name" value="Cation efflux protein cytoplasmic domain-like"/>
    <property type="match status" value="1"/>
</dbReference>
<dbReference type="Pfam" id="PF16916">
    <property type="entry name" value="ZT_dimer"/>
    <property type="match status" value="1"/>
</dbReference>
<organism evidence="12 13">
    <name type="scientific">Candidatus Doriopsillibacter californiensis</name>
    <dbReference type="NCBI Taxonomy" id="2970740"/>
    <lineage>
        <taxon>Bacteria</taxon>
        <taxon>Pseudomonadati</taxon>
        <taxon>Pseudomonadota</taxon>
        <taxon>Gammaproteobacteria</taxon>
        <taxon>Candidatus Tethybacterales</taxon>
        <taxon>Candidatus Persebacteraceae</taxon>
        <taxon>Candidatus Doriopsillibacter</taxon>
    </lineage>
</organism>
<feature type="transmembrane region" description="Helical" evidence="9">
    <location>
        <begin position="165"/>
        <end position="186"/>
    </location>
</feature>
<dbReference type="Gene3D" id="3.30.70.1350">
    <property type="entry name" value="Cation efflux protein, cytoplasmic domain"/>
    <property type="match status" value="1"/>
</dbReference>
<keyword evidence="6" id="KW-0864">Zinc transport</keyword>
<keyword evidence="4" id="KW-0410">Iron transport</keyword>
<reference evidence="12" key="1">
    <citation type="submission" date="2022-08" db="EMBL/GenBank/DDBJ databases">
        <authorList>
            <person name="Dzunkova M."/>
            <person name="La Clair J."/>
            <person name="Tyml T."/>
            <person name="Doud D."/>
            <person name="Schulz F."/>
            <person name="Piquer S."/>
            <person name="Porcel Sanchis D."/>
            <person name="Osborn A."/>
            <person name="Robinson D."/>
            <person name="Louie K.B."/>
            <person name="Bowen B.P."/>
            <person name="Bowers R."/>
            <person name="Lee J."/>
            <person name="Arnau Llombart V."/>
            <person name="Diaz Villanueva W."/>
            <person name="Gosliner T."/>
            <person name="Northen T."/>
            <person name="Cheng J.-F."/>
            <person name="Burkart M.D."/>
            <person name="Woyke T."/>
        </authorList>
    </citation>
    <scope>NUCLEOTIDE SEQUENCE</scope>
    <source>
        <strain evidence="12">Df01</strain>
    </source>
</reference>
<proteinExistence type="inferred from homology"/>
<evidence type="ECO:0000256" key="9">
    <source>
        <dbReference type="SAM" id="Phobius"/>
    </source>
</evidence>